<evidence type="ECO:0000256" key="3">
    <source>
        <dbReference type="ARBA" id="ARBA00023125"/>
    </source>
</evidence>
<feature type="domain" description="HTH lysR-type" evidence="5">
    <location>
        <begin position="3"/>
        <end position="60"/>
    </location>
</feature>
<comment type="caution">
    <text evidence="6">The sequence shown here is derived from an EMBL/GenBank/DDBJ whole genome shotgun (WGS) entry which is preliminary data.</text>
</comment>
<keyword evidence="2" id="KW-0805">Transcription regulation</keyword>
<dbReference type="EMBL" id="JACHEH010000001">
    <property type="protein sequence ID" value="MBB6166828.1"/>
    <property type="molecule type" value="Genomic_DNA"/>
</dbReference>
<dbReference type="FunFam" id="3.40.190.290:FF:000001">
    <property type="entry name" value="Transcriptional regulator, LysR family"/>
    <property type="match status" value="1"/>
</dbReference>
<keyword evidence="4" id="KW-0804">Transcription</keyword>
<reference evidence="6 7" key="1">
    <citation type="submission" date="2020-08" db="EMBL/GenBank/DDBJ databases">
        <title>Genomic Encyclopedia of Type Strains, Phase IV (KMG-IV): sequencing the most valuable type-strain genomes for metagenomic binning, comparative biology and taxonomic classification.</title>
        <authorList>
            <person name="Goeker M."/>
        </authorList>
    </citation>
    <scope>NUCLEOTIDE SEQUENCE [LARGE SCALE GENOMIC DNA]</scope>
    <source>
        <strain evidence="6 7">DSM 101465</strain>
    </source>
</reference>
<comment type="similarity">
    <text evidence="1">Belongs to the LysR transcriptional regulatory family.</text>
</comment>
<dbReference type="Gene3D" id="1.10.10.10">
    <property type="entry name" value="Winged helix-like DNA-binding domain superfamily/Winged helix DNA-binding domain"/>
    <property type="match status" value="1"/>
</dbReference>
<keyword evidence="7" id="KW-1185">Reference proteome</keyword>
<dbReference type="SUPFAM" id="SSF53850">
    <property type="entry name" value="Periplasmic binding protein-like II"/>
    <property type="match status" value="1"/>
</dbReference>
<dbReference type="InterPro" id="IPR058163">
    <property type="entry name" value="LysR-type_TF_proteobact-type"/>
</dbReference>
<dbReference type="Pfam" id="PF03466">
    <property type="entry name" value="LysR_substrate"/>
    <property type="match status" value="1"/>
</dbReference>
<keyword evidence="3 6" id="KW-0238">DNA-binding</keyword>
<dbReference type="Pfam" id="PF00126">
    <property type="entry name" value="HTH_1"/>
    <property type="match status" value="1"/>
</dbReference>
<evidence type="ECO:0000259" key="5">
    <source>
        <dbReference type="PROSITE" id="PS50931"/>
    </source>
</evidence>
<protein>
    <submittedName>
        <fullName evidence="6">DNA-binding transcriptional LysR family regulator</fullName>
    </submittedName>
</protein>
<dbReference type="AlphaFoldDB" id="A0A841K268"/>
<organism evidence="6 7">
    <name type="scientific">Chelatococcus composti</name>
    <dbReference type="NCBI Taxonomy" id="1743235"/>
    <lineage>
        <taxon>Bacteria</taxon>
        <taxon>Pseudomonadati</taxon>
        <taxon>Pseudomonadota</taxon>
        <taxon>Alphaproteobacteria</taxon>
        <taxon>Hyphomicrobiales</taxon>
        <taxon>Chelatococcaceae</taxon>
        <taxon>Chelatococcus</taxon>
    </lineage>
</organism>
<dbReference type="GO" id="GO:0003700">
    <property type="term" value="F:DNA-binding transcription factor activity"/>
    <property type="evidence" value="ECO:0007669"/>
    <property type="project" value="InterPro"/>
</dbReference>
<dbReference type="Gene3D" id="3.40.190.290">
    <property type="match status" value="1"/>
</dbReference>
<evidence type="ECO:0000313" key="6">
    <source>
        <dbReference type="EMBL" id="MBB6166828.1"/>
    </source>
</evidence>
<dbReference type="PANTHER" id="PTHR30537:SF5">
    <property type="entry name" value="HTH-TYPE TRANSCRIPTIONAL ACTIVATOR TTDR-RELATED"/>
    <property type="match status" value="1"/>
</dbReference>
<dbReference type="FunFam" id="1.10.10.10:FF:000001">
    <property type="entry name" value="LysR family transcriptional regulator"/>
    <property type="match status" value="1"/>
</dbReference>
<evidence type="ECO:0000256" key="1">
    <source>
        <dbReference type="ARBA" id="ARBA00009437"/>
    </source>
</evidence>
<name>A0A841K268_9HYPH</name>
<dbReference type="SUPFAM" id="SSF46785">
    <property type="entry name" value="Winged helix' DNA-binding domain"/>
    <property type="match status" value="1"/>
</dbReference>
<dbReference type="InterPro" id="IPR000847">
    <property type="entry name" value="LysR_HTH_N"/>
</dbReference>
<sequence length="317" mass="36027">MTDDLNDLRLFVRIVAAGSLSEAARRMQSSLPAVSRRLAALEARLGVRLIERGPRRFTLTEEGSFLLERAEAILRDLDAAEAEVMARARYPQGHMRIGAPLEIGRNRIAPLVAEFTARYPGISIELVLNDAHVDILEDEIDIGIFLDEPSDGSLITRTLLRSRRVTVASPRYLATHPPITRPADLLHHDCARLVRGRRIFDRWLYREHGQVQDIRVSGRLLSNSAEVVHQWALAGEAIAYKALWDVEQDIRAGKLVRLLQDFECDEINLYAVYASRSHLPLRMRLFLDFVAERLQAECWQLTRDASEPGWHATHSEM</sequence>
<dbReference type="InterPro" id="IPR036388">
    <property type="entry name" value="WH-like_DNA-bd_sf"/>
</dbReference>
<proteinExistence type="inferred from homology"/>
<evidence type="ECO:0000256" key="2">
    <source>
        <dbReference type="ARBA" id="ARBA00023015"/>
    </source>
</evidence>
<evidence type="ECO:0000313" key="7">
    <source>
        <dbReference type="Proteomes" id="UP000588017"/>
    </source>
</evidence>
<dbReference type="CDD" id="cd08422">
    <property type="entry name" value="PBP2_CrgA_like"/>
    <property type="match status" value="1"/>
</dbReference>
<evidence type="ECO:0000256" key="4">
    <source>
        <dbReference type="ARBA" id="ARBA00023163"/>
    </source>
</evidence>
<dbReference type="Proteomes" id="UP000588017">
    <property type="component" value="Unassembled WGS sequence"/>
</dbReference>
<dbReference type="InterPro" id="IPR036390">
    <property type="entry name" value="WH_DNA-bd_sf"/>
</dbReference>
<dbReference type="PROSITE" id="PS50931">
    <property type="entry name" value="HTH_LYSR"/>
    <property type="match status" value="1"/>
</dbReference>
<dbReference type="PANTHER" id="PTHR30537">
    <property type="entry name" value="HTH-TYPE TRANSCRIPTIONAL REGULATOR"/>
    <property type="match status" value="1"/>
</dbReference>
<accession>A0A841K268</accession>
<dbReference type="GO" id="GO:0003677">
    <property type="term" value="F:DNA binding"/>
    <property type="evidence" value="ECO:0007669"/>
    <property type="project" value="UniProtKB-KW"/>
</dbReference>
<dbReference type="RefSeq" id="WP_210310563.1">
    <property type="nucleotide sequence ID" value="NZ_BMHX01000001.1"/>
</dbReference>
<dbReference type="InterPro" id="IPR005119">
    <property type="entry name" value="LysR_subst-bd"/>
</dbReference>
<gene>
    <name evidence="6" type="ORF">HNQ73_000436</name>
</gene>